<comment type="caution">
    <text evidence="1">The sequence shown here is derived from an EMBL/GenBank/DDBJ whole genome shotgun (WGS) entry which is preliminary data.</text>
</comment>
<accession>A0A9P6NAA2</accession>
<reference evidence="1" key="1">
    <citation type="submission" date="2013-11" db="EMBL/GenBank/DDBJ databases">
        <title>Genome sequence of the fusiform rust pathogen reveals effectors for host alternation and coevolution with pine.</title>
        <authorList>
            <consortium name="DOE Joint Genome Institute"/>
            <person name="Smith K."/>
            <person name="Pendleton A."/>
            <person name="Kubisiak T."/>
            <person name="Anderson C."/>
            <person name="Salamov A."/>
            <person name="Aerts A."/>
            <person name="Riley R."/>
            <person name="Clum A."/>
            <person name="Lindquist E."/>
            <person name="Ence D."/>
            <person name="Campbell M."/>
            <person name="Kronenberg Z."/>
            <person name="Feau N."/>
            <person name="Dhillon B."/>
            <person name="Hamelin R."/>
            <person name="Burleigh J."/>
            <person name="Smith J."/>
            <person name="Yandell M."/>
            <person name="Nelson C."/>
            <person name="Grigoriev I."/>
            <person name="Davis J."/>
        </authorList>
    </citation>
    <scope>NUCLEOTIDE SEQUENCE</scope>
    <source>
        <strain evidence="1">G11</strain>
    </source>
</reference>
<organism evidence="1 2">
    <name type="scientific">Cronartium quercuum f. sp. fusiforme G11</name>
    <dbReference type="NCBI Taxonomy" id="708437"/>
    <lineage>
        <taxon>Eukaryota</taxon>
        <taxon>Fungi</taxon>
        <taxon>Dikarya</taxon>
        <taxon>Basidiomycota</taxon>
        <taxon>Pucciniomycotina</taxon>
        <taxon>Pucciniomycetes</taxon>
        <taxon>Pucciniales</taxon>
        <taxon>Coleosporiaceae</taxon>
        <taxon>Cronartium</taxon>
    </lineage>
</organism>
<dbReference type="AlphaFoldDB" id="A0A9P6NAA2"/>
<gene>
    <name evidence="1" type="ORF">CROQUDRAFT_13136</name>
</gene>
<sequence>SGAMYNNYIRTDELPEGEDGSLHCIIQKCLVTWMITNMNQTESDRALSYLTTYSKTGEKKIEHKPAHLWTKMREYHASQSTHKQMTLRDALDNTRQGVNKDLLKHVDDWQFRLKVLLDTQESLSKEEKCSRLAHSLNSRWREKAIDYIELGFNSLDTLIAKLKRAYELQGSVNISHSQN</sequence>
<dbReference type="EMBL" id="MU167476">
    <property type="protein sequence ID" value="KAG0140101.1"/>
    <property type="molecule type" value="Genomic_DNA"/>
</dbReference>
<proteinExistence type="predicted"/>
<feature type="non-terminal residue" evidence="1">
    <location>
        <position position="1"/>
    </location>
</feature>
<protein>
    <submittedName>
        <fullName evidence="1">Uncharacterized protein</fullName>
    </submittedName>
</protein>
<dbReference type="OrthoDB" id="10636328at2759"/>
<evidence type="ECO:0000313" key="1">
    <source>
        <dbReference type="EMBL" id="KAG0140101.1"/>
    </source>
</evidence>
<evidence type="ECO:0000313" key="2">
    <source>
        <dbReference type="Proteomes" id="UP000886653"/>
    </source>
</evidence>
<feature type="non-terminal residue" evidence="1">
    <location>
        <position position="179"/>
    </location>
</feature>
<dbReference type="Proteomes" id="UP000886653">
    <property type="component" value="Unassembled WGS sequence"/>
</dbReference>
<name>A0A9P6NAA2_9BASI</name>
<keyword evidence="2" id="KW-1185">Reference proteome</keyword>